<evidence type="ECO:0000313" key="2">
    <source>
        <dbReference type="EMBL" id="VDI56740.1"/>
    </source>
</evidence>
<evidence type="ECO:0000256" key="1">
    <source>
        <dbReference type="SAM" id="MobiDB-lite"/>
    </source>
</evidence>
<evidence type="ECO:0000313" key="3">
    <source>
        <dbReference type="Proteomes" id="UP000596742"/>
    </source>
</evidence>
<proteinExistence type="predicted"/>
<accession>A0A8B6FZS5</accession>
<protein>
    <submittedName>
        <fullName evidence="2">Uncharacterized protein</fullName>
    </submittedName>
</protein>
<feature type="compositionally biased region" description="Polar residues" evidence="1">
    <location>
        <begin position="48"/>
        <end position="59"/>
    </location>
</feature>
<comment type="caution">
    <text evidence="2">The sequence shown here is derived from an EMBL/GenBank/DDBJ whole genome shotgun (WGS) entry which is preliminary data.</text>
</comment>
<dbReference type="AlphaFoldDB" id="A0A8B6FZS5"/>
<sequence>MEWWTQCHSDDNFFENSGSLYNLSETDRLVQPTYRSSRGRGKKRSSSFENDSADSASVRTNKRQSKRTWTTTVVCLADKTTTKLPSVEEKDVLFRAGLGTKRVQFEVDDNDNDVIRKLSSDELKDGQTIGFAQLQSCGGFELLKCKQNCRELTLITC</sequence>
<organism evidence="2 3">
    <name type="scientific">Mytilus galloprovincialis</name>
    <name type="common">Mediterranean mussel</name>
    <dbReference type="NCBI Taxonomy" id="29158"/>
    <lineage>
        <taxon>Eukaryota</taxon>
        <taxon>Metazoa</taxon>
        <taxon>Spiralia</taxon>
        <taxon>Lophotrochozoa</taxon>
        <taxon>Mollusca</taxon>
        <taxon>Bivalvia</taxon>
        <taxon>Autobranchia</taxon>
        <taxon>Pteriomorphia</taxon>
        <taxon>Mytilida</taxon>
        <taxon>Mytiloidea</taxon>
        <taxon>Mytilidae</taxon>
        <taxon>Mytilinae</taxon>
        <taxon>Mytilus</taxon>
    </lineage>
</organism>
<name>A0A8B6FZS5_MYTGA</name>
<dbReference type="OrthoDB" id="5948939at2759"/>
<feature type="region of interest" description="Disordered" evidence="1">
    <location>
        <begin position="31"/>
        <end position="67"/>
    </location>
</feature>
<dbReference type="EMBL" id="UYJE01007646">
    <property type="protein sequence ID" value="VDI56740.1"/>
    <property type="molecule type" value="Genomic_DNA"/>
</dbReference>
<keyword evidence="3" id="KW-1185">Reference proteome</keyword>
<dbReference type="Proteomes" id="UP000596742">
    <property type="component" value="Unassembled WGS sequence"/>
</dbReference>
<reference evidence="2" key="1">
    <citation type="submission" date="2018-11" db="EMBL/GenBank/DDBJ databases">
        <authorList>
            <person name="Alioto T."/>
            <person name="Alioto T."/>
        </authorList>
    </citation>
    <scope>NUCLEOTIDE SEQUENCE</scope>
</reference>
<gene>
    <name evidence="2" type="ORF">MGAL_10B015930</name>
</gene>